<gene>
    <name evidence="7" type="ORF">NA57DRAFT_49330</name>
</gene>
<dbReference type="AlphaFoldDB" id="A0A9P4I5S8"/>
<evidence type="ECO:0000259" key="6">
    <source>
        <dbReference type="Pfam" id="PF00890"/>
    </source>
</evidence>
<keyword evidence="8" id="KW-1185">Reference proteome</keyword>
<organism evidence="7 8">
    <name type="scientific">Rhizodiscina lignyota</name>
    <dbReference type="NCBI Taxonomy" id="1504668"/>
    <lineage>
        <taxon>Eukaryota</taxon>
        <taxon>Fungi</taxon>
        <taxon>Dikarya</taxon>
        <taxon>Ascomycota</taxon>
        <taxon>Pezizomycotina</taxon>
        <taxon>Dothideomycetes</taxon>
        <taxon>Pleosporomycetidae</taxon>
        <taxon>Aulographales</taxon>
        <taxon>Rhizodiscinaceae</taxon>
        <taxon>Rhizodiscina</taxon>
    </lineage>
</organism>
<keyword evidence="3" id="KW-0274">FAD</keyword>
<dbReference type="EMBL" id="ML978141">
    <property type="protein sequence ID" value="KAF2092959.1"/>
    <property type="molecule type" value="Genomic_DNA"/>
</dbReference>
<comment type="cofactor">
    <cofactor evidence="1">
        <name>FAD</name>
        <dbReference type="ChEBI" id="CHEBI:57692"/>
    </cofactor>
</comment>
<evidence type="ECO:0000256" key="5">
    <source>
        <dbReference type="ARBA" id="ARBA00061147"/>
    </source>
</evidence>
<dbReference type="Pfam" id="PF00890">
    <property type="entry name" value="FAD_binding_2"/>
    <property type="match status" value="1"/>
</dbReference>
<keyword evidence="4" id="KW-0560">Oxidoreductase</keyword>
<name>A0A9P4I5S8_9PEZI</name>
<feature type="domain" description="FAD-dependent oxidoreductase 2 FAD-binding" evidence="6">
    <location>
        <begin position="25"/>
        <end position="559"/>
    </location>
</feature>
<dbReference type="OrthoDB" id="7777654at2759"/>
<evidence type="ECO:0000313" key="7">
    <source>
        <dbReference type="EMBL" id="KAF2092959.1"/>
    </source>
</evidence>
<dbReference type="SUPFAM" id="SSF51905">
    <property type="entry name" value="FAD/NAD(P)-binding domain"/>
    <property type="match status" value="1"/>
</dbReference>
<dbReference type="GO" id="GO:0016491">
    <property type="term" value="F:oxidoreductase activity"/>
    <property type="evidence" value="ECO:0007669"/>
    <property type="project" value="UniProtKB-KW"/>
</dbReference>
<dbReference type="InterPro" id="IPR003953">
    <property type="entry name" value="FAD-dep_OxRdtase_2_FAD-bd"/>
</dbReference>
<dbReference type="FunFam" id="3.50.50.60:FF:000208">
    <property type="entry name" value="3-ketosteroid dehydrogenase"/>
    <property type="match status" value="1"/>
</dbReference>
<dbReference type="InterPro" id="IPR027477">
    <property type="entry name" value="Succ_DH/fumarate_Rdtase_cat_sf"/>
</dbReference>
<comment type="caution">
    <text evidence="7">The sequence shown here is derived from an EMBL/GenBank/DDBJ whole genome shotgun (WGS) entry which is preliminary data.</text>
</comment>
<keyword evidence="2" id="KW-0285">Flavoprotein</keyword>
<dbReference type="PRINTS" id="PR00411">
    <property type="entry name" value="PNDRDTASEI"/>
</dbReference>
<evidence type="ECO:0000256" key="4">
    <source>
        <dbReference type="ARBA" id="ARBA00023002"/>
    </source>
</evidence>
<evidence type="ECO:0000313" key="8">
    <source>
        <dbReference type="Proteomes" id="UP000799772"/>
    </source>
</evidence>
<reference evidence="7" key="1">
    <citation type="journal article" date="2020" name="Stud. Mycol.">
        <title>101 Dothideomycetes genomes: a test case for predicting lifestyles and emergence of pathogens.</title>
        <authorList>
            <person name="Haridas S."/>
            <person name="Albert R."/>
            <person name="Binder M."/>
            <person name="Bloem J."/>
            <person name="Labutti K."/>
            <person name="Salamov A."/>
            <person name="Andreopoulos B."/>
            <person name="Baker S."/>
            <person name="Barry K."/>
            <person name="Bills G."/>
            <person name="Bluhm B."/>
            <person name="Cannon C."/>
            <person name="Castanera R."/>
            <person name="Culley D."/>
            <person name="Daum C."/>
            <person name="Ezra D."/>
            <person name="Gonzalez J."/>
            <person name="Henrissat B."/>
            <person name="Kuo A."/>
            <person name="Liang C."/>
            <person name="Lipzen A."/>
            <person name="Lutzoni F."/>
            <person name="Magnuson J."/>
            <person name="Mondo S."/>
            <person name="Nolan M."/>
            <person name="Ohm R."/>
            <person name="Pangilinan J."/>
            <person name="Park H.-J."/>
            <person name="Ramirez L."/>
            <person name="Alfaro M."/>
            <person name="Sun H."/>
            <person name="Tritt A."/>
            <person name="Yoshinaga Y."/>
            <person name="Zwiers L.-H."/>
            <person name="Turgeon B."/>
            <person name="Goodwin S."/>
            <person name="Spatafora J."/>
            <person name="Crous P."/>
            <person name="Grigoriev I."/>
        </authorList>
    </citation>
    <scope>NUCLEOTIDE SEQUENCE</scope>
    <source>
        <strain evidence="7">CBS 133067</strain>
    </source>
</reference>
<dbReference type="Proteomes" id="UP000799772">
    <property type="component" value="Unassembled WGS sequence"/>
</dbReference>
<evidence type="ECO:0000256" key="2">
    <source>
        <dbReference type="ARBA" id="ARBA00022630"/>
    </source>
</evidence>
<dbReference type="PANTHER" id="PTHR43400:SF10">
    <property type="entry name" value="3-OXOSTEROID 1-DEHYDROGENASE"/>
    <property type="match status" value="1"/>
</dbReference>
<comment type="similarity">
    <text evidence="5">Belongs to the FAD-dependent oxidoreductase 2 family. 3-oxosteroid dehydrogenase subfamily.</text>
</comment>
<dbReference type="GO" id="GO:0008202">
    <property type="term" value="P:steroid metabolic process"/>
    <property type="evidence" value="ECO:0007669"/>
    <property type="project" value="UniProtKB-ARBA"/>
</dbReference>
<accession>A0A9P4I5S8</accession>
<evidence type="ECO:0000256" key="1">
    <source>
        <dbReference type="ARBA" id="ARBA00001974"/>
    </source>
</evidence>
<proteinExistence type="inferred from homology"/>
<dbReference type="InterPro" id="IPR050315">
    <property type="entry name" value="FAD-oxidoreductase_2"/>
</dbReference>
<dbReference type="PANTHER" id="PTHR43400">
    <property type="entry name" value="FUMARATE REDUCTASE"/>
    <property type="match status" value="1"/>
</dbReference>
<evidence type="ECO:0000256" key="3">
    <source>
        <dbReference type="ARBA" id="ARBA00022827"/>
    </source>
</evidence>
<dbReference type="Gene3D" id="3.50.50.60">
    <property type="entry name" value="FAD/NAD(P)-binding domain"/>
    <property type="match status" value="2"/>
</dbReference>
<sequence>MYNLTSNRGAFSSQLRDGDKNIKPDVLIIGSGAAAMTAALRAKSLGLSPLIVEKASKIGGTSAYSGGGLWIPNSGIHSGVDDSPEEALKYLESVVEDVGPASSRERKVAFLENGPRMVKFLADQGYRWMPSKGYPDYFPEAPGGKTGGRTVEPRLFDLNKLGEWKDKLNFNPIRPPTVPMHTFELAKLVRIRGSWEGTFTAMEIFGLRKYSRTILGQWPVTIGVSMTGQLLYLCLQNDIPIWTDSPMKELVVQDGRVTGAVIQKQGGEEIVIDAPKGVLLAAGGFSRNSEMRKRFQAPGISAEWTSASPTDTGEAITAAMNIGAATALLDEAWWGATIVDPATGQPYWTIYERALPHSIIVDNKGQRFTNEAQSYNAFGRALWDQNKAVPGSAVPAYLILDTNHRNSYLLATKFLPGITPQSALDSGMITKAATLKELAEKLSIDDSALQSTVSRFNGFAAKGVDEDFNRGRSYYDNFIGDPTHKPNPNLGGIDSAPFYALRIWPGDLGTKGGVLTDEYGRALKNSKNGKTEVISGLYAVGNSSASVMGRTYAGAGATLGPALTFAYIAAGHMGGAETS</sequence>
<dbReference type="SUPFAM" id="SSF56425">
    <property type="entry name" value="Succinate dehydrogenase/fumarate reductase flavoprotein, catalytic domain"/>
    <property type="match status" value="1"/>
</dbReference>
<dbReference type="InterPro" id="IPR036188">
    <property type="entry name" value="FAD/NAD-bd_sf"/>
</dbReference>
<protein>
    <submittedName>
        <fullName evidence="7">Fumarate reductase/succinate dehydrogenase flavo protein domain-containing protein</fullName>
    </submittedName>
</protein>